<dbReference type="FunFam" id="1.20.1070.10:FF:000324">
    <property type="entry name" value="Uncharacterized protein"/>
    <property type="match status" value="1"/>
</dbReference>
<evidence type="ECO:0000256" key="8">
    <source>
        <dbReference type="ARBA" id="ARBA00023224"/>
    </source>
</evidence>
<dbReference type="AlphaFoldDB" id="A0A8J9Z5V1"/>
<dbReference type="PRINTS" id="PR01157">
    <property type="entry name" value="P2YPURNOCPTR"/>
</dbReference>
<proteinExistence type="predicted"/>
<feature type="transmembrane region" description="Helical" evidence="10">
    <location>
        <begin position="39"/>
        <end position="68"/>
    </location>
</feature>
<dbReference type="InterPro" id="IPR000276">
    <property type="entry name" value="GPCR_Rhodpsn"/>
</dbReference>
<dbReference type="PRINTS" id="PR00237">
    <property type="entry name" value="GPCRRHODOPSN"/>
</dbReference>
<reference evidence="12" key="1">
    <citation type="submission" date="2022-01" db="EMBL/GenBank/DDBJ databases">
        <authorList>
            <person name="Braso-Vives M."/>
        </authorList>
    </citation>
    <scope>NUCLEOTIDE SEQUENCE</scope>
</reference>
<evidence type="ECO:0000256" key="1">
    <source>
        <dbReference type="ARBA" id="ARBA00004651"/>
    </source>
</evidence>
<keyword evidence="6 10" id="KW-0472">Membrane</keyword>
<evidence type="ECO:0000256" key="3">
    <source>
        <dbReference type="ARBA" id="ARBA00022692"/>
    </source>
</evidence>
<organism evidence="12 13">
    <name type="scientific">Branchiostoma lanceolatum</name>
    <name type="common">Common lancelet</name>
    <name type="synonym">Amphioxus lanceolatum</name>
    <dbReference type="NCBI Taxonomy" id="7740"/>
    <lineage>
        <taxon>Eukaryota</taxon>
        <taxon>Metazoa</taxon>
        <taxon>Chordata</taxon>
        <taxon>Cephalochordata</taxon>
        <taxon>Leptocardii</taxon>
        <taxon>Amphioxiformes</taxon>
        <taxon>Branchiostomatidae</taxon>
        <taxon>Branchiostoma</taxon>
    </lineage>
</organism>
<dbReference type="GO" id="GO:0007218">
    <property type="term" value="P:neuropeptide signaling pathway"/>
    <property type="evidence" value="ECO:0007669"/>
    <property type="project" value="TreeGrafter"/>
</dbReference>
<dbReference type="Pfam" id="PF00001">
    <property type="entry name" value="7tm_1"/>
    <property type="match status" value="1"/>
</dbReference>
<sequence length="449" mass="52515">MEDHFFEDYFEFDYNYPQYNYTFDSNFTYYLQDHSWDVIIYNVVAPVMQCAIGITGLIGNGLIMYVIFKYASMKTAANVYVLNLAVADFLYCLTFPIWTIDYIMRMWIFGRAMCKIVRSIFNINTFASIYILTMMSIERNSAVLHPVRNRTDRSLKKAKLICGSVWVFALLCCLPYIVFADTVDFGGVPVCLFNWHGSAETQEWWRSVNAIYLMAMAFLVPLCVMIPNYVLIYRKLLNTEVIPPEFRRAVRSRHRVTRMVIVVVLTFIVCWLPLHIGNVIRFVVGHNVNATVWYFLNVIADVNTCVNPFLYALHGENFRMTLRRTLCGSKCCPKRFRPRKDEMFSMNFTSRRSTAATPIELSTLRTNHSLDWSSRTSTPHNHMLDRSSRTPTHHNHSLDWPSRTPTHHSHSLDRSSRTPTHHNHSLDWHSRTPPTFRTNVRWTQNDSMF</sequence>
<feature type="transmembrane region" description="Helical" evidence="10">
    <location>
        <begin position="256"/>
        <end position="274"/>
    </location>
</feature>
<dbReference type="GO" id="GO:0004930">
    <property type="term" value="F:G protein-coupled receptor activity"/>
    <property type="evidence" value="ECO:0007669"/>
    <property type="project" value="UniProtKB-KW"/>
</dbReference>
<keyword evidence="4 10" id="KW-1133">Transmembrane helix</keyword>
<evidence type="ECO:0000256" key="10">
    <source>
        <dbReference type="SAM" id="Phobius"/>
    </source>
</evidence>
<dbReference type="Gene3D" id="1.20.1070.10">
    <property type="entry name" value="Rhodopsin 7-helix transmembrane proteins"/>
    <property type="match status" value="1"/>
</dbReference>
<feature type="region of interest" description="Disordered" evidence="9">
    <location>
        <begin position="372"/>
        <end position="449"/>
    </location>
</feature>
<feature type="transmembrane region" description="Helical" evidence="10">
    <location>
        <begin position="120"/>
        <end position="137"/>
    </location>
</feature>
<keyword evidence="13" id="KW-1185">Reference proteome</keyword>
<evidence type="ECO:0000256" key="2">
    <source>
        <dbReference type="ARBA" id="ARBA00022475"/>
    </source>
</evidence>
<keyword evidence="2" id="KW-1003">Cell membrane</keyword>
<dbReference type="PANTHER" id="PTHR24229:SF112">
    <property type="entry name" value="CHEMOKINE-LIKE RECEPTOR 1"/>
    <property type="match status" value="1"/>
</dbReference>
<dbReference type="OrthoDB" id="6076970at2759"/>
<dbReference type="GO" id="GO:0043005">
    <property type="term" value="C:neuron projection"/>
    <property type="evidence" value="ECO:0007669"/>
    <property type="project" value="TreeGrafter"/>
</dbReference>
<keyword evidence="5" id="KW-0297">G-protein coupled receptor</keyword>
<evidence type="ECO:0000259" key="11">
    <source>
        <dbReference type="PROSITE" id="PS50262"/>
    </source>
</evidence>
<evidence type="ECO:0000256" key="4">
    <source>
        <dbReference type="ARBA" id="ARBA00022989"/>
    </source>
</evidence>
<gene>
    <name evidence="12" type="primary">SSTR5</name>
    <name evidence="12" type="ORF">BLAG_LOCUS9233</name>
</gene>
<evidence type="ECO:0000256" key="6">
    <source>
        <dbReference type="ARBA" id="ARBA00023136"/>
    </source>
</evidence>
<name>A0A8J9Z5V1_BRALA</name>
<evidence type="ECO:0000256" key="9">
    <source>
        <dbReference type="SAM" id="MobiDB-lite"/>
    </source>
</evidence>
<dbReference type="Proteomes" id="UP000838412">
    <property type="component" value="Chromosome 16"/>
</dbReference>
<accession>A0A8J9Z5V1</accession>
<keyword evidence="7" id="KW-0675">Receptor</keyword>
<evidence type="ECO:0000313" key="13">
    <source>
        <dbReference type="Proteomes" id="UP000838412"/>
    </source>
</evidence>
<dbReference type="PANTHER" id="PTHR24229">
    <property type="entry name" value="NEUROPEPTIDES RECEPTOR"/>
    <property type="match status" value="1"/>
</dbReference>
<protein>
    <submittedName>
        <fullName evidence="12">SSTR5 protein</fullName>
    </submittedName>
</protein>
<dbReference type="GO" id="GO:0042923">
    <property type="term" value="F:neuropeptide binding"/>
    <property type="evidence" value="ECO:0007669"/>
    <property type="project" value="TreeGrafter"/>
</dbReference>
<evidence type="ECO:0000313" key="12">
    <source>
        <dbReference type="EMBL" id="CAH1247616.1"/>
    </source>
</evidence>
<dbReference type="EMBL" id="OV696701">
    <property type="protein sequence ID" value="CAH1247616.1"/>
    <property type="molecule type" value="Genomic_DNA"/>
</dbReference>
<dbReference type="PROSITE" id="PS50262">
    <property type="entry name" value="G_PROTEIN_RECEP_F1_2"/>
    <property type="match status" value="1"/>
</dbReference>
<keyword evidence="8" id="KW-0807">Transducer</keyword>
<comment type="subcellular location">
    <subcellularLocation>
        <location evidence="1">Cell membrane</location>
        <topology evidence="1">Multi-pass membrane protein</topology>
    </subcellularLocation>
</comment>
<feature type="transmembrane region" description="Helical" evidence="10">
    <location>
        <begin position="158"/>
        <end position="179"/>
    </location>
</feature>
<dbReference type="InterPro" id="IPR017452">
    <property type="entry name" value="GPCR_Rhodpsn_7TM"/>
</dbReference>
<feature type="transmembrane region" description="Helical" evidence="10">
    <location>
        <begin position="210"/>
        <end position="232"/>
    </location>
</feature>
<feature type="transmembrane region" description="Helical" evidence="10">
    <location>
        <begin position="294"/>
        <end position="313"/>
    </location>
</feature>
<feature type="transmembrane region" description="Helical" evidence="10">
    <location>
        <begin position="80"/>
        <end position="100"/>
    </location>
</feature>
<dbReference type="GO" id="GO:0005886">
    <property type="term" value="C:plasma membrane"/>
    <property type="evidence" value="ECO:0007669"/>
    <property type="project" value="UniProtKB-SubCell"/>
</dbReference>
<evidence type="ECO:0000256" key="7">
    <source>
        <dbReference type="ARBA" id="ARBA00023170"/>
    </source>
</evidence>
<keyword evidence="3 10" id="KW-0812">Transmembrane</keyword>
<feature type="compositionally biased region" description="Polar residues" evidence="9">
    <location>
        <begin position="432"/>
        <end position="449"/>
    </location>
</feature>
<dbReference type="SUPFAM" id="SSF81321">
    <property type="entry name" value="Family A G protein-coupled receptor-like"/>
    <property type="match status" value="1"/>
</dbReference>
<evidence type="ECO:0000256" key="5">
    <source>
        <dbReference type="ARBA" id="ARBA00023040"/>
    </source>
</evidence>
<feature type="domain" description="G-protein coupled receptors family 1 profile" evidence="11">
    <location>
        <begin position="59"/>
        <end position="311"/>
    </location>
</feature>